<evidence type="ECO:0000256" key="2">
    <source>
        <dbReference type="SAM" id="SignalP"/>
    </source>
</evidence>
<proteinExistence type="inferred from homology"/>
<comment type="similarity">
    <text evidence="1">Belongs to the UPF0065 (bug) family.</text>
</comment>
<reference evidence="3 4" key="1">
    <citation type="submission" date="2021-07" db="EMBL/GenBank/DDBJ databases">
        <title>Characterization of Violacein-producing bacteria and related species.</title>
        <authorList>
            <person name="Wilson H.S."/>
            <person name="De Leon M.E."/>
        </authorList>
    </citation>
    <scope>NUCLEOTIDE SEQUENCE [LARGE SCALE GENOMIC DNA]</scope>
    <source>
        <strain evidence="3 4">HSC-2F05</strain>
    </source>
</reference>
<dbReference type="RefSeq" id="WP_225239857.1">
    <property type="nucleotide sequence ID" value="NZ_JAHYBX010000008.1"/>
</dbReference>
<keyword evidence="4" id="KW-1185">Reference proteome</keyword>
<sequence>MRALFGTATHLACALACALSASVVSFSALAQNWPASTVTVVVPWPPGGPSDIAARPLAKGLTQALGQSFVIDNRAGGGGNIGTAAVTRAKPDGYTLLITSSAPIVINPSLYRNMSFDPLKDLAPVTNLLRVPLVLVAHPSVPAKNLKELMAHIQAKKGQFSYGSSGNGTPQHLTSELFASVTKLEMTHVPYKGSAPAISDLLGGHIPMMFDSTIAIMPHIKSGKVKAIAISSAKRSPLLPDVPTFAEAGLPQIESYAWYGFFAPAKTPKPVLAKINAEAIKVMKGPEFQKVLADTGSDFVGDTPENFAKFVQAEHARWSKVVKQSGATVD</sequence>
<keyword evidence="2" id="KW-0732">Signal</keyword>
<evidence type="ECO:0000313" key="3">
    <source>
        <dbReference type="EMBL" id="MCA1857656.1"/>
    </source>
</evidence>
<protein>
    <submittedName>
        <fullName evidence="3">Tripartite tricarboxylate transporter substrate binding protein</fullName>
    </submittedName>
</protein>
<accession>A0ABS7YD81</accession>
<dbReference type="EMBL" id="JAHYBX010000008">
    <property type="protein sequence ID" value="MCA1857656.1"/>
    <property type="molecule type" value="Genomic_DNA"/>
</dbReference>
<comment type="caution">
    <text evidence="3">The sequence shown here is derived from an EMBL/GenBank/DDBJ whole genome shotgun (WGS) entry which is preliminary data.</text>
</comment>
<dbReference type="Gene3D" id="3.40.190.150">
    <property type="entry name" value="Bordetella uptake gene, domain 1"/>
    <property type="match status" value="1"/>
</dbReference>
<evidence type="ECO:0000256" key="1">
    <source>
        <dbReference type="ARBA" id="ARBA00006987"/>
    </source>
</evidence>
<organism evidence="3 4">
    <name type="scientific">Massilia hydrophila</name>
    <dbReference type="NCBI Taxonomy" id="3044279"/>
    <lineage>
        <taxon>Bacteria</taxon>
        <taxon>Pseudomonadati</taxon>
        <taxon>Pseudomonadota</taxon>
        <taxon>Betaproteobacteria</taxon>
        <taxon>Burkholderiales</taxon>
        <taxon>Oxalobacteraceae</taxon>
        <taxon>Telluria group</taxon>
        <taxon>Massilia</taxon>
    </lineage>
</organism>
<dbReference type="Gene3D" id="3.40.190.10">
    <property type="entry name" value="Periplasmic binding protein-like II"/>
    <property type="match status" value="1"/>
</dbReference>
<evidence type="ECO:0000313" key="4">
    <source>
        <dbReference type="Proteomes" id="UP001198602"/>
    </source>
</evidence>
<name>A0ABS7YD81_9BURK</name>
<feature type="signal peptide" evidence="2">
    <location>
        <begin position="1"/>
        <end position="30"/>
    </location>
</feature>
<dbReference type="PANTHER" id="PTHR42928:SF5">
    <property type="entry name" value="BLR1237 PROTEIN"/>
    <property type="match status" value="1"/>
</dbReference>
<dbReference type="Pfam" id="PF03401">
    <property type="entry name" value="TctC"/>
    <property type="match status" value="1"/>
</dbReference>
<dbReference type="CDD" id="cd13578">
    <property type="entry name" value="PBP2_Bug27"/>
    <property type="match status" value="1"/>
</dbReference>
<dbReference type="InterPro" id="IPR005064">
    <property type="entry name" value="BUG"/>
</dbReference>
<gene>
    <name evidence="3" type="ORF">LE190_17210</name>
</gene>
<dbReference type="SUPFAM" id="SSF53850">
    <property type="entry name" value="Periplasmic binding protein-like II"/>
    <property type="match status" value="1"/>
</dbReference>
<feature type="chain" id="PRO_5046545047" evidence="2">
    <location>
        <begin position="31"/>
        <end position="330"/>
    </location>
</feature>
<dbReference type="Proteomes" id="UP001198602">
    <property type="component" value="Unassembled WGS sequence"/>
</dbReference>
<dbReference type="PIRSF" id="PIRSF017082">
    <property type="entry name" value="YflP"/>
    <property type="match status" value="1"/>
</dbReference>
<dbReference type="InterPro" id="IPR042100">
    <property type="entry name" value="Bug_dom1"/>
</dbReference>
<dbReference type="PANTHER" id="PTHR42928">
    <property type="entry name" value="TRICARBOXYLATE-BINDING PROTEIN"/>
    <property type="match status" value="1"/>
</dbReference>